<comment type="caution">
    <text evidence="1">The sequence shown here is derived from an EMBL/GenBank/DDBJ whole genome shotgun (WGS) entry which is preliminary data.</text>
</comment>
<dbReference type="PANTHER" id="PTHR31014">
    <property type="entry name" value="MITOCHONDRIAL TRANSLATION SYSTEM COMPONENT PET127-RELATED"/>
    <property type="match status" value="1"/>
</dbReference>
<dbReference type="EMBL" id="MBFS01000010">
    <property type="protein sequence ID" value="PVV05373.1"/>
    <property type="molecule type" value="Genomic_DNA"/>
</dbReference>
<protein>
    <recommendedName>
        <fullName evidence="3">Pet127-domain-containing protein</fullName>
    </recommendedName>
</protein>
<accession>A0A2T9ZL97</accession>
<name>A0A2T9ZL97_9FUNG</name>
<evidence type="ECO:0000313" key="2">
    <source>
        <dbReference type="Proteomes" id="UP000245609"/>
    </source>
</evidence>
<sequence length="540" mass="63623">MLLPTRLLPNSRYISATSAKAFMKRQYSLEASLENPKFDKITPKQKPNKQEQPKYSFNDILIDSKNHSLQPLHFEGANEVPTLSHGLSEVLFKPGIHYMRDPVSNNNNYSDFLLNVTQPEDFDFSKISGFMPPSEHENLHKLSKRFMKKYMSSTSAMSSVLIQLYFLISHWKPPKLSNFSKSLRSSATAFSRSTRYPPTVNVIYKEYSYALDSDKSNDKKYNVLSLMGHSIERHLVYEQERYEKYLIKSKISEPLYEADCFNYCGFENFIIRSQIDCRHDSLRKKSFDIKSRAVVSIRHNIEKYKEFNGYQIKTEKGKWESFEREIFDMIRTSMIKYAFQARMGNMDGIFVAYHNTVKMFGFQYFPLDFIDEAIFYNPLTARRTFYMIMSLYGGILDRLTAMFPERNMSLSFSPQQNTQNLILWVELPNFYKDHKPVPNTEEGFDIDINNDGNSTFPSLTPVNAEMVIPLKLESKKDEWKLVWDMVLDKSSESVIRQEYYEFKTFQKNYFKKDYTDKYYNNPFVKKLLELSKESAYLNEQ</sequence>
<proteinExistence type="predicted"/>
<dbReference type="Pfam" id="PF08634">
    <property type="entry name" value="Pet127"/>
    <property type="match status" value="1"/>
</dbReference>
<dbReference type="GO" id="GO:0005740">
    <property type="term" value="C:mitochondrial envelope"/>
    <property type="evidence" value="ECO:0007669"/>
    <property type="project" value="TreeGrafter"/>
</dbReference>
<dbReference type="Proteomes" id="UP000245609">
    <property type="component" value="Unassembled WGS sequence"/>
</dbReference>
<dbReference type="STRING" id="133381.A0A2T9ZL97"/>
<evidence type="ECO:0000313" key="1">
    <source>
        <dbReference type="EMBL" id="PVV05373.1"/>
    </source>
</evidence>
<organism evidence="1 2">
    <name type="scientific">Smittium megazygosporum</name>
    <dbReference type="NCBI Taxonomy" id="133381"/>
    <lineage>
        <taxon>Eukaryota</taxon>
        <taxon>Fungi</taxon>
        <taxon>Fungi incertae sedis</taxon>
        <taxon>Zoopagomycota</taxon>
        <taxon>Kickxellomycotina</taxon>
        <taxon>Harpellomycetes</taxon>
        <taxon>Harpellales</taxon>
        <taxon>Legeriomycetaceae</taxon>
        <taxon>Smittium</taxon>
    </lineage>
</organism>
<gene>
    <name evidence="1" type="ORF">BB560_000095</name>
</gene>
<dbReference type="AlphaFoldDB" id="A0A2T9ZL97"/>
<reference evidence="1 2" key="1">
    <citation type="journal article" date="2018" name="MBio">
        <title>Comparative Genomics Reveals the Core Gene Toolbox for the Fungus-Insect Symbiosis.</title>
        <authorList>
            <person name="Wang Y."/>
            <person name="Stata M."/>
            <person name="Wang W."/>
            <person name="Stajich J.E."/>
            <person name="White M.M."/>
            <person name="Moncalvo J.M."/>
        </authorList>
    </citation>
    <scope>NUCLEOTIDE SEQUENCE [LARGE SCALE GENOMIC DNA]</scope>
    <source>
        <strain evidence="1 2">SC-DP-2</strain>
    </source>
</reference>
<dbReference type="GO" id="GO:0000964">
    <property type="term" value="P:mitochondrial RNA 5'-end processing"/>
    <property type="evidence" value="ECO:0007669"/>
    <property type="project" value="TreeGrafter"/>
</dbReference>
<evidence type="ECO:0008006" key="3">
    <source>
        <dbReference type="Google" id="ProtNLM"/>
    </source>
</evidence>
<dbReference type="PANTHER" id="PTHR31014:SF0">
    <property type="entry name" value="MITOCHONDRIAL TRANSLATION SYSTEM COMPONENT PET127-RELATED"/>
    <property type="match status" value="1"/>
</dbReference>
<keyword evidence="2" id="KW-1185">Reference proteome</keyword>
<dbReference type="InterPro" id="IPR013943">
    <property type="entry name" value="Pet127"/>
</dbReference>
<dbReference type="OrthoDB" id="10249045at2759"/>